<dbReference type="PANTHER" id="PTHR37299">
    <property type="entry name" value="TRANSCRIPTIONAL REGULATOR-RELATED"/>
    <property type="match status" value="1"/>
</dbReference>
<dbReference type="GO" id="GO:0000156">
    <property type="term" value="F:phosphorelay response regulator activity"/>
    <property type="evidence" value="ECO:0007669"/>
    <property type="project" value="InterPro"/>
</dbReference>
<name>A0A0M6X2F3_9FIRM</name>
<dbReference type="PANTHER" id="PTHR37299:SF4">
    <property type="entry name" value="TRANSCRIPTIONAL REGULATOR"/>
    <property type="match status" value="1"/>
</dbReference>
<dbReference type="Gene3D" id="2.40.50.1020">
    <property type="entry name" value="LytTr DNA-binding domain"/>
    <property type="match status" value="1"/>
</dbReference>
<organism evidence="2 3">
    <name type="scientific">Roseburia inulinivorans</name>
    <dbReference type="NCBI Taxonomy" id="360807"/>
    <lineage>
        <taxon>Bacteria</taxon>
        <taxon>Bacillati</taxon>
        <taxon>Bacillota</taxon>
        <taxon>Clostridia</taxon>
        <taxon>Lachnospirales</taxon>
        <taxon>Lachnospiraceae</taxon>
        <taxon>Roseburia</taxon>
    </lineage>
</organism>
<dbReference type="PROSITE" id="PS50930">
    <property type="entry name" value="HTH_LYTTR"/>
    <property type="match status" value="1"/>
</dbReference>
<gene>
    <name evidence="2" type="ORF">RIL183_08971</name>
</gene>
<reference evidence="3" key="1">
    <citation type="submission" date="2015-05" db="EMBL/GenBank/DDBJ databases">
        <authorList>
            <consortium name="Pathogen Informatics"/>
        </authorList>
    </citation>
    <scope>NUCLEOTIDE SEQUENCE [LARGE SCALE GENOMIC DNA]</scope>
    <source>
        <strain evidence="3">L1-83</strain>
    </source>
</reference>
<dbReference type="InterPro" id="IPR007492">
    <property type="entry name" value="LytTR_DNA-bd_dom"/>
</dbReference>
<dbReference type="EMBL" id="CVRS01000129">
    <property type="protein sequence ID" value="CRL43283.1"/>
    <property type="molecule type" value="Genomic_DNA"/>
</dbReference>
<protein>
    <submittedName>
        <fullName evidence="2">LytR family transcriptional regulator</fullName>
    </submittedName>
</protein>
<dbReference type="GO" id="GO:0003677">
    <property type="term" value="F:DNA binding"/>
    <property type="evidence" value="ECO:0007669"/>
    <property type="project" value="InterPro"/>
</dbReference>
<dbReference type="InterPro" id="IPR046947">
    <property type="entry name" value="LytR-like"/>
</dbReference>
<evidence type="ECO:0000313" key="3">
    <source>
        <dbReference type="Proteomes" id="UP000049828"/>
    </source>
</evidence>
<dbReference type="SMART" id="SM00850">
    <property type="entry name" value="LytTR"/>
    <property type="match status" value="1"/>
</dbReference>
<dbReference type="OrthoDB" id="9808614at2"/>
<keyword evidence="3" id="KW-1185">Reference proteome</keyword>
<accession>A0A0M6X2F3</accession>
<dbReference type="Proteomes" id="UP000049828">
    <property type="component" value="Unassembled WGS sequence"/>
</dbReference>
<evidence type="ECO:0000313" key="2">
    <source>
        <dbReference type="EMBL" id="CRL43283.1"/>
    </source>
</evidence>
<feature type="domain" description="HTH LytTR-type" evidence="1">
    <location>
        <begin position="44"/>
        <end position="148"/>
    </location>
</feature>
<dbReference type="RefSeq" id="WP_021922212.1">
    <property type="nucleotide sequence ID" value="NZ_CVRS01000129.1"/>
</dbReference>
<proteinExistence type="predicted"/>
<dbReference type="AlphaFoldDB" id="A0A0M6X2F3"/>
<sequence>MKIKIEIDEGLPEDEVLIRCRGLTEQIADVQKAVSEVINTSQKFIFYRGNTEYYLTLDEILFFETDSDGINAHTRDNIYQTKYKLYELEELLPGSFMRISKSAIVNTSHIYSISRNLTASSVVAFADTHKQVYVSRYYYKPLINKLEEKRLHQ</sequence>
<dbReference type="Pfam" id="PF04397">
    <property type="entry name" value="LytTR"/>
    <property type="match status" value="1"/>
</dbReference>
<evidence type="ECO:0000259" key="1">
    <source>
        <dbReference type="PROSITE" id="PS50930"/>
    </source>
</evidence>